<name>A0A0L7K362_OPEBR</name>
<dbReference type="EMBL" id="JTDY01013656">
    <property type="protein sequence ID" value="KOB52114.1"/>
    <property type="molecule type" value="Genomic_DNA"/>
</dbReference>
<keyword evidence="2" id="KW-1185">Reference proteome</keyword>
<gene>
    <name evidence="1" type="ORF">OBRU01_26350</name>
</gene>
<protein>
    <submittedName>
        <fullName evidence="1">Mutant cadherin</fullName>
    </submittedName>
</protein>
<reference evidence="1 2" key="1">
    <citation type="journal article" date="2015" name="Genome Biol. Evol.">
        <title>The genome of winter moth (Operophtera brumata) provides a genomic perspective on sexual dimorphism and phenology.</title>
        <authorList>
            <person name="Derks M.F."/>
            <person name="Smit S."/>
            <person name="Salis L."/>
            <person name="Schijlen E."/>
            <person name="Bossers A."/>
            <person name="Mateman C."/>
            <person name="Pijl A.S."/>
            <person name="de Ridder D."/>
            <person name="Groenen M.A."/>
            <person name="Visser M.E."/>
            <person name="Megens H.J."/>
        </authorList>
    </citation>
    <scope>NUCLEOTIDE SEQUENCE [LARGE SCALE GENOMIC DNA]</scope>
    <source>
        <strain evidence="1">WM2013NL</strain>
        <tissue evidence="1">Head and thorax</tissue>
    </source>
</reference>
<organism evidence="1 2">
    <name type="scientific">Operophtera brumata</name>
    <name type="common">Winter moth</name>
    <name type="synonym">Phalaena brumata</name>
    <dbReference type="NCBI Taxonomy" id="104452"/>
    <lineage>
        <taxon>Eukaryota</taxon>
        <taxon>Metazoa</taxon>
        <taxon>Ecdysozoa</taxon>
        <taxon>Arthropoda</taxon>
        <taxon>Hexapoda</taxon>
        <taxon>Insecta</taxon>
        <taxon>Pterygota</taxon>
        <taxon>Neoptera</taxon>
        <taxon>Endopterygota</taxon>
        <taxon>Lepidoptera</taxon>
        <taxon>Glossata</taxon>
        <taxon>Ditrysia</taxon>
        <taxon>Geometroidea</taxon>
        <taxon>Geometridae</taxon>
        <taxon>Larentiinae</taxon>
        <taxon>Operophtera</taxon>
    </lineage>
</organism>
<dbReference type="AlphaFoldDB" id="A0A0L7K362"/>
<accession>A0A0L7K362</accession>
<sequence>MASSSSVVKCNSCNIVINETLAFIQNKLDVMDEESLVRICVSSFPEDEIEAAKTLLFESVPGTKRKVKRKNTGKSQRDLYDVITLFKETDPEKHPIFVARDLQKLPPINFDHVDPTKLLKDLLLIQRDVRSIMENYVTAEQLIEVKNDIDNLREASMINNFDRNVNRKRGGGFSNSFTLDSGPMGLPHLLDERNLSPQPRESPTATGRARVSFRAHAECAPGISVPLVVKQSCVGAGNEISEVVIEGAPTTQLSPSPAPPILTYRAISPSMEAVTLFSNISAKPAASIHAPRLTQAAPRDKSFSSVLGEEGEWKKEDYSEDWKLIQRKRLKNRFVTVAGKAETNPSEKFRAADISIPLFINNVDKSTSEKDIYEYILKKTQLEVNLQRINARAPKHYNAYKVFVPRSKMSIFLEDSFWPEGISYRRFIEFKKDLNNG</sequence>
<dbReference type="Proteomes" id="UP000037510">
    <property type="component" value="Unassembled WGS sequence"/>
</dbReference>
<comment type="caution">
    <text evidence="1">The sequence shown here is derived from an EMBL/GenBank/DDBJ whole genome shotgun (WGS) entry which is preliminary data.</text>
</comment>
<proteinExistence type="predicted"/>
<evidence type="ECO:0000313" key="1">
    <source>
        <dbReference type="EMBL" id="KOB52114.1"/>
    </source>
</evidence>
<evidence type="ECO:0000313" key="2">
    <source>
        <dbReference type="Proteomes" id="UP000037510"/>
    </source>
</evidence>